<sequence length="711" mass="74607">MTGERSRNELVEAAAQRMVAAERSGSPADLLAAEEALGRLLSQMRPDDVLRAKVQADIGAVWRRQWERGLRPNGLTDAIELLRSVVARPAPFRAMCLANLGNALLTRGDVEDVDEMVDAFTEAVALTPPGAPQRAPYLMNLGAALSARGRARPASDDVDHAIAAIGEAIALEQADDPRRAAYRANLADALRTRFDRDHDRGDIDRAVEAARAAVEAQPSAATAAILGAALLARSTVTGDDVELAEAVRVLVGALQATPESHAYRARRLTGLASALRRRAEVHDDPSDLERAEALLLQAAQPASDPRVLRNLSSVVILRAQLTGDDNLLDRGVAVARRIGDDGNLAIALHERGARTGDLAALDEAVEVAEAVVAAAEPGSREHVTALARLAPIQQTRYLRTGRGADLDAAVMAARAAVEGSRNGDPELPGRLSNLGNALRLRGARTRSERDLDDAVRILEQAVEKAVTGRVGHLSNLGAALQSRAELAGGDPAAAVPVLLAAVRATPASAPARPRYLSNLGNALVTAGDPDGAVARHREALALLPQGHPGRAVVWGNLAAALNALPGAVALDEVTDATREVLANTTVSGPDRLVAAWRLADLEVRAAGGDTRQAAATMRTAVDLAREVAWIGAAPGDRSYTLARFSTLGLDAAATVVDTDPGAAVAMLESGRSVGWSDQLQHRRVEALADRSPDLAARLREVATALDRPLAG</sequence>
<name>A0A1G7XC95_PSEOR</name>
<protein>
    <submittedName>
        <fullName evidence="1">Tetratricopeptide repeat-containing protein</fullName>
    </submittedName>
</protein>
<dbReference type="InterPro" id="IPR011990">
    <property type="entry name" value="TPR-like_helical_dom_sf"/>
</dbReference>
<dbReference type="InterPro" id="IPR019734">
    <property type="entry name" value="TPR_rpt"/>
</dbReference>
<dbReference type="STRING" id="366584.SAMN05216377_115155"/>
<dbReference type="Pfam" id="PF13374">
    <property type="entry name" value="TPR_10"/>
    <property type="match status" value="2"/>
</dbReference>
<keyword evidence="2" id="KW-1185">Reference proteome</keyword>
<proteinExistence type="predicted"/>
<dbReference type="RefSeq" id="WP_143030161.1">
    <property type="nucleotide sequence ID" value="NZ_FNBE01000015.1"/>
</dbReference>
<dbReference type="AlphaFoldDB" id="A0A1G7XC95"/>
<evidence type="ECO:0000313" key="2">
    <source>
        <dbReference type="Proteomes" id="UP000198967"/>
    </source>
</evidence>
<evidence type="ECO:0000313" key="1">
    <source>
        <dbReference type="EMBL" id="SDG81858.1"/>
    </source>
</evidence>
<organism evidence="1 2">
    <name type="scientific">Pseudonocardia oroxyli</name>
    <dbReference type="NCBI Taxonomy" id="366584"/>
    <lineage>
        <taxon>Bacteria</taxon>
        <taxon>Bacillati</taxon>
        <taxon>Actinomycetota</taxon>
        <taxon>Actinomycetes</taxon>
        <taxon>Pseudonocardiales</taxon>
        <taxon>Pseudonocardiaceae</taxon>
        <taxon>Pseudonocardia</taxon>
    </lineage>
</organism>
<reference evidence="1 2" key="1">
    <citation type="submission" date="2016-10" db="EMBL/GenBank/DDBJ databases">
        <authorList>
            <person name="de Groot N.N."/>
        </authorList>
    </citation>
    <scope>NUCLEOTIDE SEQUENCE [LARGE SCALE GENOMIC DNA]</scope>
    <source>
        <strain evidence="1 2">CGMCC 4.3143</strain>
    </source>
</reference>
<dbReference type="Gene3D" id="1.25.40.10">
    <property type="entry name" value="Tetratricopeptide repeat domain"/>
    <property type="match status" value="2"/>
</dbReference>
<gene>
    <name evidence="1" type="ORF">SAMN05216377_115155</name>
</gene>
<dbReference type="SUPFAM" id="SSF48452">
    <property type="entry name" value="TPR-like"/>
    <property type="match status" value="2"/>
</dbReference>
<dbReference type="Proteomes" id="UP000198967">
    <property type="component" value="Unassembled WGS sequence"/>
</dbReference>
<dbReference type="SMART" id="SM00028">
    <property type="entry name" value="TPR"/>
    <property type="match status" value="4"/>
</dbReference>
<accession>A0A1G7XC95</accession>
<dbReference type="EMBL" id="FNBE01000015">
    <property type="protein sequence ID" value="SDG81858.1"/>
    <property type="molecule type" value="Genomic_DNA"/>
</dbReference>
<dbReference type="OrthoDB" id="3206999at2"/>